<dbReference type="PANTHER" id="PTHR46388">
    <property type="entry name" value="NHL REPEAT-CONTAINING PROTEIN 2"/>
    <property type="match status" value="1"/>
</dbReference>
<reference evidence="2" key="1">
    <citation type="submission" date="2025-08" db="UniProtKB">
        <authorList>
            <consortium name="RefSeq"/>
        </authorList>
    </citation>
    <scope>IDENTIFICATION</scope>
    <source>
        <tissue evidence="2">Leaf</tissue>
    </source>
</reference>
<sequence length="761" mass="85767">MAVRYRRLCQTSSFLPRVFAGNDYRGCTSAFCLSASSSVSHSQPWERFDMPIERSFFDMRRISTLSEVLNDSAHEVENSILSFIQSSFNALEGPNHFWLNKFETDNDCLRRVKTFLVLLGQSVANSPSMRFQAVKSLRIMKSIQQRSPYIYVMVFQFGSTVGSSLYQTHVAELMMKEHVNFPVLFTSKNFSEITNEPCFVLYNELKNPVVFLEKDADVEMIEKVVEDFGKLDKEDSEPPVRSKSPLFKQNDIAKEPCLSSIVRNLLLYFPGCVTADEDGSRLFLSDSNHHRIIICDGNGKILDCIGSLPGFEDGDFESAKLFCPASSLYHAAEDCLYIADSENHAIRRADMRHRLVETIYPKDYSKTKVTVWSWIMNMLGFRGQTIADTGALDTQILDFPWHILQLDADKLLIISHSFEASWILDLASGEIKGIVKGFQKILEIGEELISERVTLLKQTPYDWLQHQSLADVGEGFLYTDLISSIATFGKHTILCDPVGHRVLKLDRSSGEVSTFKLSNFGVLGLPYWLALRLERVYTTADGVQGMPADHVQRFSLLPGRVHIKLNVDIPKDTELMEPVQEGSIWRQARGAATEVRESGEEVGSSEKVGVAQQWYDELDNLPYTVPELESIVEDNDDASNTRIDNKNVCIDCAINTSPGSSEVIVYAALYLRLRRNLDVLEDDREKYAGILSDLLVPKSSGKEGRDLCREILLKSSADFGDLVFVKPLNVRIKFDTPNHPKAENSKDIILTESSIEVSVSL</sequence>
<accession>A0A8B8PCU7</accession>
<dbReference type="PANTHER" id="PTHR46388:SF3">
    <property type="entry name" value="DUF1618 DOMAIN-CONTAINING PROTEIN"/>
    <property type="match status" value="1"/>
</dbReference>
<name>A0A8B8PCU7_9MYRT</name>
<protein>
    <submittedName>
        <fullName evidence="2">Uncharacterized protein LOC115742487 isoform X1</fullName>
    </submittedName>
</protein>
<evidence type="ECO:0000313" key="2">
    <source>
        <dbReference type="RefSeq" id="XP_030532650.2"/>
    </source>
</evidence>
<organism evidence="1 2">
    <name type="scientific">Rhodamnia argentea</name>
    <dbReference type="NCBI Taxonomy" id="178133"/>
    <lineage>
        <taxon>Eukaryota</taxon>
        <taxon>Viridiplantae</taxon>
        <taxon>Streptophyta</taxon>
        <taxon>Embryophyta</taxon>
        <taxon>Tracheophyta</taxon>
        <taxon>Spermatophyta</taxon>
        <taxon>Magnoliopsida</taxon>
        <taxon>eudicotyledons</taxon>
        <taxon>Gunneridae</taxon>
        <taxon>Pentapetalae</taxon>
        <taxon>rosids</taxon>
        <taxon>malvids</taxon>
        <taxon>Myrtales</taxon>
        <taxon>Myrtaceae</taxon>
        <taxon>Myrtoideae</taxon>
        <taxon>Myrteae</taxon>
        <taxon>Australasian group</taxon>
        <taxon>Rhodamnia</taxon>
    </lineage>
</organism>
<evidence type="ECO:0000313" key="1">
    <source>
        <dbReference type="Proteomes" id="UP000827889"/>
    </source>
</evidence>
<dbReference type="Gene3D" id="2.120.10.30">
    <property type="entry name" value="TolB, C-terminal domain"/>
    <property type="match status" value="1"/>
</dbReference>
<dbReference type="GeneID" id="115742487"/>
<gene>
    <name evidence="2" type="primary">LOC115742487</name>
</gene>
<dbReference type="SUPFAM" id="SSF63825">
    <property type="entry name" value="YWTD domain"/>
    <property type="match status" value="1"/>
</dbReference>
<dbReference type="Proteomes" id="UP000827889">
    <property type="component" value="Chromosome 7"/>
</dbReference>
<dbReference type="RefSeq" id="XP_030532650.2">
    <property type="nucleotide sequence ID" value="XM_030676790.2"/>
</dbReference>
<dbReference type="InterPro" id="IPR011042">
    <property type="entry name" value="6-blade_b-propeller_TolB-like"/>
</dbReference>
<dbReference type="KEGG" id="rarg:115742487"/>
<keyword evidence="1" id="KW-1185">Reference proteome</keyword>
<proteinExistence type="predicted"/>
<dbReference type="AlphaFoldDB" id="A0A8B8PCU7"/>